<evidence type="ECO:0000256" key="1">
    <source>
        <dbReference type="SAM" id="MobiDB-lite"/>
    </source>
</evidence>
<keyword evidence="2" id="KW-0472">Membrane</keyword>
<sequence length="186" mass="20657">MDYSDLLRSRHRFIHFAMAASMCKNSNSLPIAIVQSLVLGVHGLKWTPDDNKDAMLGRALTYLVLYSILGMMLRWSYGICLLSSADIPPTLIPPRLPSLVAVPYERVGGLQYADDDISISDGETLGDGPSRFHPTSHDGQTQGQPTSPSHHWKTQVYPTSPSHHWQTKGRVRILTGDTDDNDEDTE</sequence>
<organism evidence="3 4">
    <name type="scientific">Rhizopogon vinicolor AM-OR11-026</name>
    <dbReference type="NCBI Taxonomy" id="1314800"/>
    <lineage>
        <taxon>Eukaryota</taxon>
        <taxon>Fungi</taxon>
        <taxon>Dikarya</taxon>
        <taxon>Basidiomycota</taxon>
        <taxon>Agaricomycotina</taxon>
        <taxon>Agaricomycetes</taxon>
        <taxon>Agaricomycetidae</taxon>
        <taxon>Boletales</taxon>
        <taxon>Suillineae</taxon>
        <taxon>Rhizopogonaceae</taxon>
        <taxon>Rhizopogon</taxon>
    </lineage>
</organism>
<dbReference type="OrthoDB" id="2499604at2759"/>
<keyword evidence="4" id="KW-1185">Reference proteome</keyword>
<evidence type="ECO:0000256" key="2">
    <source>
        <dbReference type="SAM" id="Phobius"/>
    </source>
</evidence>
<name>A0A1B7MGY8_9AGAM</name>
<feature type="compositionally biased region" description="Polar residues" evidence="1">
    <location>
        <begin position="137"/>
        <end position="149"/>
    </location>
</feature>
<feature type="transmembrane region" description="Helical" evidence="2">
    <location>
        <begin position="59"/>
        <end position="77"/>
    </location>
</feature>
<keyword evidence="2" id="KW-1133">Transmembrane helix</keyword>
<dbReference type="InParanoid" id="A0A1B7MGY8"/>
<dbReference type="STRING" id="1314800.A0A1B7MGY8"/>
<dbReference type="PANTHER" id="PTHR31794:SF2">
    <property type="entry name" value="AUXIN EFFLUX TRANSPORTER FAMILY PROTEIN (EUROFUNG)"/>
    <property type="match status" value="1"/>
</dbReference>
<reference evidence="3 4" key="1">
    <citation type="submission" date="2016-06" db="EMBL/GenBank/DDBJ databases">
        <title>Comparative genomics of the ectomycorrhizal sister species Rhizopogon vinicolor and Rhizopogon vesiculosus (Basidiomycota: Boletales) reveals a divergence of the mating type B locus.</title>
        <authorList>
            <consortium name="DOE Joint Genome Institute"/>
            <person name="Mujic A.B."/>
            <person name="Kuo A."/>
            <person name="Tritt A."/>
            <person name="Lipzen A."/>
            <person name="Chen C."/>
            <person name="Johnson J."/>
            <person name="Sharma A."/>
            <person name="Barry K."/>
            <person name="Grigoriev I.V."/>
            <person name="Spatafora J.W."/>
        </authorList>
    </citation>
    <scope>NUCLEOTIDE SEQUENCE [LARGE SCALE GENOMIC DNA]</scope>
    <source>
        <strain evidence="3 4">AM-OR11-026</strain>
    </source>
</reference>
<evidence type="ECO:0000313" key="4">
    <source>
        <dbReference type="Proteomes" id="UP000092154"/>
    </source>
</evidence>
<gene>
    <name evidence="3" type="ORF">K503DRAFT_870447</name>
</gene>
<feature type="compositionally biased region" description="Acidic residues" evidence="1">
    <location>
        <begin position="177"/>
        <end position="186"/>
    </location>
</feature>
<accession>A0A1B7MGY8</accession>
<dbReference type="Proteomes" id="UP000092154">
    <property type="component" value="Unassembled WGS sequence"/>
</dbReference>
<proteinExistence type="predicted"/>
<dbReference type="EMBL" id="KV449207">
    <property type="protein sequence ID" value="OAX31866.1"/>
    <property type="molecule type" value="Genomic_DNA"/>
</dbReference>
<dbReference type="AlphaFoldDB" id="A0A1B7MGY8"/>
<feature type="region of interest" description="Disordered" evidence="1">
    <location>
        <begin position="118"/>
        <end position="186"/>
    </location>
</feature>
<keyword evidence="2" id="KW-0812">Transmembrane</keyword>
<protein>
    <submittedName>
        <fullName evidence="3">Uncharacterized protein</fullName>
    </submittedName>
</protein>
<evidence type="ECO:0000313" key="3">
    <source>
        <dbReference type="EMBL" id="OAX31866.1"/>
    </source>
</evidence>
<dbReference type="GO" id="GO:0005783">
    <property type="term" value="C:endoplasmic reticulum"/>
    <property type="evidence" value="ECO:0007669"/>
    <property type="project" value="TreeGrafter"/>
</dbReference>
<dbReference type="PANTHER" id="PTHR31794">
    <property type="entry name" value="AUXIN EFFLUX TRANSPORTER FAMILY PROTEIN (EUROFUNG)"/>
    <property type="match status" value="1"/>
</dbReference>